<dbReference type="AlphaFoldDB" id="A0ABD1MVG5"/>
<accession>A0ABD1MVG5</accession>
<evidence type="ECO:0008006" key="4">
    <source>
        <dbReference type="Google" id="ProtNLM"/>
    </source>
</evidence>
<dbReference type="PANTHER" id="PTHR46635">
    <property type="entry name" value="GLYCOSYL TRANSFERASE FAMILY 1 PROTEIN"/>
    <property type="match status" value="1"/>
</dbReference>
<keyword evidence="3" id="KW-1185">Reference proteome</keyword>
<evidence type="ECO:0000313" key="3">
    <source>
        <dbReference type="Proteomes" id="UP001603857"/>
    </source>
</evidence>
<feature type="chain" id="PRO_5044835660" description="Glycosyl transferase family 1 domain-containing protein" evidence="1">
    <location>
        <begin position="27"/>
        <end position="140"/>
    </location>
</feature>
<proteinExistence type="predicted"/>
<sequence length="140" mass="15840">MGGQFLYKGMWLGHAIVLQALEPLLADFLLNRDNSSAKLRVIVHSGELTNNYSVALETMVHSLKYPRGVIEHIVRDLNVDSILDAPDVVIYGSFLEEQYFPEILIRAMTFEKSIIAPDVPMIRKYSRGIGYSRISKVSKE</sequence>
<reference evidence="2 3" key="1">
    <citation type="submission" date="2024-08" db="EMBL/GenBank/DDBJ databases">
        <title>Insights into the chromosomal genome structure of Flemingia macrophylla.</title>
        <authorList>
            <person name="Ding Y."/>
            <person name="Zhao Y."/>
            <person name="Bi W."/>
            <person name="Wu M."/>
            <person name="Zhao G."/>
            <person name="Gong Y."/>
            <person name="Li W."/>
            <person name="Zhang P."/>
        </authorList>
    </citation>
    <scope>NUCLEOTIDE SEQUENCE [LARGE SCALE GENOMIC DNA]</scope>
    <source>
        <strain evidence="2">DYQJB</strain>
        <tissue evidence="2">Leaf</tissue>
    </source>
</reference>
<keyword evidence="1" id="KW-0732">Signal</keyword>
<evidence type="ECO:0000313" key="2">
    <source>
        <dbReference type="EMBL" id="KAL2339820.1"/>
    </source>
</evidence>
<protein>
    <recommendedName>
        <fullName evidence="4">Glycosyl transferase family 1 domain-containing protein</fullName>
    </recommendedName>
</protein>
<dbReference type="Proteomes" id="UP001603857">
    <property type="component" value="Unassembled WGS sequence"/>
</dbReference>
<dbReference type="EMBL" id="JBGMDY010000003">
    <property type="protein sequence ID" value="KAL2339820.1"/>
    <property type="molecule type" value="Genomic_DNA"/>
</dbReference>
<comment type="caution">
    <text evidence="2">The sequence shown here is derived from an EMBL/GenBank/DDBJ whole genome shotgun (WGS) entry which is preliminary data.</text>
</comment>
<organism evidence="2 3">
    <name type="scientific">Flemingia macrophylla</name>
    <dbReference type="NCBI Taxonomy" id="520843"/>
    <lineage>
        <taxon>Eukaryota</taxon>
        <taxon>Viridiplantae</taxon>
        <taxon>Streptophyta</taxon>
        <taxon>Embryophyta</taxon>
        <taxon>Tracheophyta</taxon>
        <taxon>Spermatophyta</taxon>
        <taxon>Magnoliopsida</taxon>
        <taxon>eudicotyledons</taxon>
        <taxon>Gunneridae</taxon>
        <taxon>Pentapetalae</taxon>
        <taxon>rosids</taxon>
        <taxon>fabids</taxon>
        <taxon>Fabales</taxon>
        <taxon>Fabaceae</taxon>
        <taxon>Papilionoideae</taxon>
        <taxon>50 kb inversion clade</taxon>
        <taxon>NPAAA clade</taxon>
        <taxon>indigoferoid/millettioid clade</taxon>
        <taxon>Phaseoleae</taxon>
        <taxon>Flemingia</taxon>
    </lineage>
</organism>
<dbReference type="PANTHER" id="PTHR46635:SF1">
    <property type="entry name" value="GLYCOSYL TRANSFERASE FAMILY 1 PROTEIN"/>
    <property type="match status" value="1"/>
</dbReference>
<feature type="signal peptide" evidence="1">
    <location>
        <begin position="1"/>
        <end position="26"/>
    </location>
</feature>
<name>A0ABD1MVG5_9FABA</name>
<evidence type="ECO:0000256" key="1">
    <source>
        <dbReference type="SAM" id="SignalP"/>
    </source>
</evidence>
<gene>
    <name evidence="2" type="ORF">Fmac_007760</name>
</gene>